<name>A0ABN7ZD54_9BURK</name>
<evidence type="ECO:0000313" key="2">
    <source>
        <dbReference type="Proteomes" id="UP000706525"/>
    </source>
</evidence>
<proteinExistence type="predicted"/>
<sequence length="130" mass="14434">MMQTKLATSPYRTMSAASRLLLGLLLALPLCVPALAVAEPDIAHCERVDAAQLRTASEETLLFLRCRARRLAYEAPDLRGVSQRTRDDLVFACMDQAEAVEHQLRVGRGYSREALSRKKCDDWQNTGKGG</sequence>
<dbReference type="EMBL" id="CAJZAG010000010">
    <property type="protein sequence ID" value="CAG9182215.1"/>
    <property type="molecule type" value="Genomic_DNA"/>
</dbReference>
<reference evidence="1 2" key="1">
    <citation type="submission" date="2021-08" db="EMBL/GenBank/DDBJ databases">
        <authorList>
            <person name="Peeters C."/>
        </authorList>
    </citation>
    <scope>NUCLEOTIDE SEQUENCE [LARGE SCALE GENOMIC DNA]</scope>
    <source>
        <strain evidence="1 2">LMG 32289</strain>
    </source>
</reference>
<evidence type="ECO:0008006" key="3">
    <source>
        <dbReference type="Google" id="ProtNLM"/>
    </source>
</evidence>
<accession>A0ABN7ZD54</accession>
<protein>
    <recommendedName>
        <fullName evidence="3">Secreted protein</fullName>
    </recommendedName>
</protein>
<organism evidence="1 2">
    <name type="scientific">Cupriavidus pampae</name>
    <dbReference type="NCBI Taxonomy" id="659251"/>
    <lineage>
        <taxon>Bacteria</taxon>
        <taxon>Pseudomonadati</taxon>
        <taxon>Pseudomonadota</taxon>
        <taxon>Betaproteobacteria</taxon>
        <taxon>Burkholderiales</taxon>
        <taxon>Burkholderiaceae</taxon>
        <taxon>Cupriavidus</taxon>
    </lineage>
</organism>
<keyword evidence="2" id="KW-1185">Reference proteome</keyword>
<evidence type="ECO:0000313" key="1">
    <source>
        <dbReference type="EMBL" id="CAG9182215.1"/>
    </source>
</evidence>
<dbReference type="Proteomes" id="UP000706525">
    <property type="component" value="Unassembled WGS sequence"/>
</dbReference>
<comment type="caution">
    <text evidence="1">The sequence shown here is derived from an EMBL/GenBank/DDBJ whole genome shotgun (WGS) entry which is preliminary data.</text>
</comment>
<gene>
    <name evidence="1" type="ORF">LMG32289_05064</name>
</gene>